<dbReference type="InterPro" id="IPR016161">
    <property type="entry name" value="Ald_DH/histidinol_DH"/>
</dbReference>
<feature type="domain" description="Aldehyde dehydrogenase" evidence="3">
    <location>
        <begin position="22"/>
        <end position="480"/>
    </location>
</feature>
<dbReference type="Proteomes" id="UP000449678">
    <property type="component" value="Unassembled WGS sequence"/>
</dbReference>
<gene>
    <name evidence="4" type="ORF">GTP38_08470</name>
</gene>
<dbReference type="Pfam" id="PF00171">
    <property type="entry name" value="Aldedh"/>
    <property type="match status" value="1"/>
</dbReference>
<accession>A0ABW9V3U5</accession>
<dbReference type="PANTHER" id="PTHR43353:SF5">
    <property type="entry name" value="SUCCINATE-SEMIALDEHYDE DEHYDROGENASE, MITOCHONDRIAL"/>
    <property type="match status" value="1"/>
</dbReference>
<comment type="similarity">
    <text evidence="1">Belongs to the aldehyde dehydrogenase family.</text>
</comment>
<dbReference type="SUPFAM" id="SSF53720">
    <property type="entry name" value="ALDH-like"/>
    <property type="match status" value="1"/>
</dbReference>
<dbReference type="InterPro" id="IPR050740">
    <property type="entry name" value="Aldehyde_DH_Superfamily"/>
</dbReference>
<dbReference type="EMBL" id="WWCO01000005">
    <property type="protein sequence ID" value="MYM34369.1"/>
    <property type="molecule type" value="Genomic_DNA"/>
</dbReference>
<dbReference type="Gene3D" id="3.40.309.10">
    <property type="entry name" value="Aldehyde Dehydrogenase, Chain A, domain 2"/>
    <property type="match status" value="1"/>
</dbReference>
<reference evidence="4 5" key="1">
    <citation type="submission" date="2019-12" db="EMBL/GenBank/DDBJ databases">
        <title>Novel species isolated from a subtropical stream in China.</title>
        <authorList>
            <person name="Lu H."/>
        </authorList>
    </citation>
    <scope>NUCLEOTIDE SEQUENCE [LARGE SCALE GENOMIC DNA]</scope>
    <source>
        <strain evidence="4 5">FT94W</strain>
    </source>
</reference>
<name>A0ABW9V3U5_9BURK</name>
<evidence type="ECO:0000259" key="3">
    <source>
        <dbReference type="Pfam" id="PF00171"/>
    </source>
</evidence>
<proteinExistence type="inferred from homology"/>
<dbReference type="InterPro" id="IPR016162">
    <property type="entry name" value="Ald_DH_N"/>
</dbReference>
<dbReference type="Gene3D" id="3.40.605.10">
    <property type="entry name" value="Aldehyde Dehydrogenase, Chain A, domain 1"/>
    <property type="match status" value="1"/>
</dbReference>
<evidence type="ECO:0000313" key="4">
    <source>
        <dbReference type="EMBL" id="MYM34369.1"/>
    </source>
</evidence>
<organism evidence="4 5">
    <name type="scientific">Duganella lactea</name>
    <dbReference type="NCBI Taxonomy" id="2692173"/>
    <lineage>
        <taxon>Bacteria</taxon>
        <taxon>Pseudomonadati</taxon>
        <taxon>Pseudomonadota</taxon>
        <taxon>Betaproteobacteria</taxon>
        <taxon>Burkholderiales</taxon>
        <taxon>Oxalobacteraceae</taxon>
        <taxon>Telluria group</taxon>
        <taxon>Duganella</taxon>
    </lineage>
</organism>
<sequence>MTTYSDLYLFIDGERIQGGGRREIPVMNPSTEEVLGHVPAASQDDLERALAAAQRGFEVWRKVSAYERAKILRRAAELLRERKEEIAHLMTLEQGKTLPESRMEVGNLPDILDWDADEGRRIYGRIIPSRAAGQRQLVVREPIGPVATFTPWNYPGLIPLRKVSSVLAAGCSCIIKPAEETAATTLAVLQVFEEAGLPPGVLNIVFGVPDEISTYLIASPIIRAVSFTGSTSVGKHLSEMAARGIKKCVMELGGHAPCIVFDDVRDPYKIAEGAALRKYRNGGQGCVNPSRYFVHEAIFDQFVNRFTEVAANIVVGDGFAAGSKMGPLAHARRLDAMQEIADDSRTHGAHIVAGGKRVGKRGYFWEPTVVTHAPNEALLMREEPFGPAVVINPFSTFEEAVSQANNTVYGLSAYAFTESGSRAIAIADALEVGMVGINTYALGAPDAIGAPETPFGGVKESGYGSEGGTEGLLEYMTVKLISQF</sequence>
<dbReference type="PANTHER" id="PTHR43353">
    <property type="entry name" value="SUCCINATE-SEMIALDEHYDE DEHYDROGENASE, MITOCHONDRIAL"/>
    <property type="match status" value="1"/>
</dbReference>
<evidence type="ECO:0000256" key="1">
    <source>
        <dbReference type="ARBA" id="ARBA00009986"/>
    </source>
</evidence>
<dbReference type="CDD" id="cd07103">
    <property type="entry name" value="ALDH_F5_SSADH_GabD"/>
    <property type="match status" value="1"/>
</dbReference>
<dbReference type="InterPro" id="IPR016163">
    <property type="entry name" value="Ald_DH_C"/>
</dbReference>
<evidence type="ECO:0000313" key="5">
    <source>
        <dbReference type="Proteomes" id="UP000449678"/>
    </source>
</evidence>
<dbReference type="InterPro" id="IPR015590">
    <property type="entry name" value="Aldehyde_DH_dom"/>
</dbReference>
<keyword evidence="2" id="KW-0560">Oxidoreductase</keyword>
<protein>
    <submittedName>
        <fullName evidence="4">Aldehyde dehydrogenase family protein</fullName>
    </submittedName>
</protein>
<evidence type="ECO:0000256" key="2">
    <source>
        <dbReference type="ARBA" id="ARBA00023002"/>
    </source>
</evidence>
<keyword evidence="5" id="KW-1185">Reference proteome</keyword>
<comment type="caution">
    <text evidence="4">The sequence shown here is derived from an EMBL/GenBank/DDBJ whole genome shotgun (WGS) entry which is preliminary data.</text>
</comment>
<dbReference type="RefSeq" id="WP_160989766.1">
    <property type="nucleotide sequence ID" value="NZ_WWCO01000005.1"/>
</dbReference>